<feature type="compositionally biased region" description="Basic and acidic residues" evidence="1">
    <location>
        <begin position="252"/>
        <end position="267"/>
    </location>
</feature>
<feature type="compositionally biased region" description="Polar residues" evidence="1">
    <location>
        <begin position="1"/>
        <end position="11"/>
    </location>
</feature>
<proteinExistence type="predicted"/>
<reference evidence="2" key="1">
    <citation type="submission" date="2022-07" db="EMBL/GenBank/DDBJ databases">
        <title>Chromosome-level genome of Muraenolepis orangiensis.</title>
        <authorList>
            <person name="Kim J."/>
        </authorList>
    </citation>
    <scope>NUCLEOTIDE SEQUENCE</scope>
    <source>
        <strain evidence="2">KU_S4_2022</strain>
        <tissue evidence="2">Muscle</tissue>
    </source>
</reference>
<evidence type="ECO:0000313" key="2">
    <source>
        <dbReference type="EMBL" id="KAJ3598947.1"/>
    </source>
</evidence>
<feature type="compositionally biased region" description="Low complexity" evidence="1">
    <location>
        <begin position="27"/>
        <end position="46"/>
    </location>
</feature>
<evidence type="ECO:0000256" key="1">
    <source>
        <dbReference type="SAM" id="MobiDB-lite"/>
    </source>
</evidence>
<keyword evidence="3" id="KW-1185">Reference proteome</keyword>
<evidence type="ECO:0000313" key="3">
    <source>
        <dbReference type="Proteomes" id="UP001148018"/>
    </source>
</evidence>
<feature type="region of interest" description="Disordered" evidence="1">
    <location>
        <begin position="249"/>
        <end position="273"/>
    </location>
</feature>
<dbReference type="AlphaFoldDB" id="A0A9Q0IFV3"/>
<dbReference type="EMBL" id="JANIIK010000048">
    <property type="protein sequence ID" value="KAJ3598947.1"/>
    <property type="molecule type" value="Genomic_DNA"/>
</dbReference>
<comment type="caution">
    <text evidence="2">The sequence shown here is derived from an EMBL/GenBank/DDBJ whole genome shotgun (WGS) entry which is preliminary data.</text>
</comment>
<protein>
    <submittedName>
        <fullName evidence="2">Uncharacterized protein</fullName>
    </submittedName>
</protein>
<dbReference type="OrthoDB" id="8957442at2759"/>
<feature type="region of interest" description="Disordered" evidence="1">
    <location>
        <begin position="1"/>
        <end position="146"/>
    </location>
</feature>
<feature type="compositionally biased region" description="Basic and acidic residues" evidence="1">
    <location>
        <begin position="109"/>
        <end position="121"/>
    </location>
</feature>
<organism evidence="2 3">
    <name type="scientific">Muraenolepis orangiensis</name>
    <name type="common">Patagonian moray cod</name>
    <dbReference type="NCBI Taxonomy" id="630683"/>
    <lineage>
        <taxon>Eukaryota</taxon>
        <taxon>Metazoa</taxon>
        <taxon>Chordata</taxon>
        <taxon>Craniata</taxon>
        <taxon>Vertebrata</taxon>
        <taxon>Euteleostomi</taxon>
        <taxon>Actinopterygii</taxon>
        <taxon>Neopterygii</taxon>
        <taxon>Teleostei</taxon>
        <taxon>Neoteleostei</taxon>
        <taxon>Acanthomorphata</taxon>
        <taxon>Zeiogadaria</taxon>
        <taxon>Gadariae</taxon>
        <taxon>Gadiformes</taxon>
        <taxon>Muraenolepidoidei</taxon>
        <taxon>Muraenolepididae</taxon>
        <taxon>Muraenolepis</taxon>
    </lineage>
</organism>
<dbReference type="Proteomes" id="UP001148018">
    <property type="component" value="Unassembled WGS sequence"/>
</dbReference>
<gene>
    <name evidence="2" type="ORF">NHX12_032910</name>
</gene>
<name>A0A9Q0IFV3_9TELE</name>
<accession>A0A9Q0IFV3</accession>
<sequence>MNRTFTVSTGSPRRAPLLSNVQSPAWSKGSPSRSGRPGGSPAVRSPALSKGSPPAVRSPAQNWRFNESNRADRMTGGSTVPSSPVRPRGSFQTQWRNRDYDGSPGAFARRHDSDRFSRDAKQAVCYPTSPSLSHQPPPPSPRRKLYCHSPSQPRWALPRLSVATGGFQRHLSFDSSLRQAAVPYSPAKLEEEFTKFYHKFVCRENSALSNLFPCRCHVGRSNASRERSSSSVSALSALALSPHRSVLRKRLRNLDPDRSPQPKRAREWTSSLSHRKDNPRDMCFFGGGSRVPLSCTRLEFPEGKCVPLGRM</sequence>